<proteinExistence type="predicted"/>
<evidence type="ECO:0008006" key="3">
    <source>
        <dbReference type="Google" id="ProtNLM"/>
    </source>
</evidence>
<sequence length="103" mass="11969">MITFDEEMDKLPSERRAKIEAKTQELLQEMQIIDELLQRLGLASEEITESESEQPCFSAKSDDLKQHLTLENLTSMMRELGGEWELTLKFPEQQVIKLSSERP</sequence>
<evidence type="ECO:0000313" key="1">
    <source>
        <dbReference type="EMBL" id="GAL91416.1"/>
    </source>
</evidence>
<dbReference type="Proteomes" id="UP000030321">
    <property type="component" value="Unassembled WGS sequence"/>
</dbReference>
<accession>A0A0A1VQ87</accession>
<dbReference type="RefSeq" id="WP_045356360.1">
    <property type="nucleotide sequence ID" value="NZ_BBPA01000002.1"/>
</dbReference>
<comment type="caution">
    <text evidence="1">The sequence shown here is derived from an EMBL/GenBank/DDBJ whole genome shotgun (WGS) entry which is preliminary data.</text>
</comment>
<evidence type="ECO:0000313" key="2">
    <source>
        <dbReference type="Proteomes" id="UP000030321"/>
    </source>
</evidence>
<protein>
    <recommendedName>
        <fullName evidence="3">Transcriptional regulator</fullName>
    </recommendedName>
</protein>
<organism evidence="1 2">
    <name type="scientific">Microcystis aeruginosa NIES-44</name>
    <dbReference type="NCBI Taxonomy" id="449439"/>
    <lineage>
        <taxon>Bacteria</taxon>
        <taxon>Bacillati</taxon>
        <taxon>Cyanobacteriota</taxon>
        <taxon>Cyanophyceae</taxon>
        <taxon>Oscillatoriophycideae</taxon>
        <taxon>Chroococcales</taxon>
        <taxon>Microcystaceae</taxon>
        <taxon>Microcystis</taxon>
    </lineage>
</organism>
<name>A0A0A1VQ87_MICAE</name>
<reference evidence="2" key="1">
    <citation type="journal article" date="2015" name="Genome">
        <title>Whole Genome Sequence of the Non-Microcystin-Producing Microcystis aeruginosa Strain NIES-44.</title>
        <authorList>
            <person name="Okano K."/>
            <person name="Miyata N."/>
            <person name="Ozaki Y."/>
        </authorList>
    </citation>
    <scope>NUCLEOTIDE SEQUENCE [LARGE SCALE GENOMIC DNA]</scope>
    <source>
        <strain evidence="2">NIES-44</strain>
    </source>
</reference>
<dbReference type="AlphaFoldDB" id="A0A0A1VQ87"/>
<gene>
    <name evidence="1" type="ORF">N44_00785</name>
</gene>
<dbReference type="EMBL" id="BBPA01000002">
    <property type="protein sequence ID" value="GAL91416.1"/>
    <property type="molecule type" value="Genomic_DNA"/>
</dbReference>